<dbReference type="InterPro" id="IPR011047">
    <property type="entry name" value="Quinoprotein_ADH-like_sf"/>
</dbReference>
<dbReference type="STRING" id="43678.OJAG_02290"/>
<dbReference type="InterPro" id="IPR002372">
    <property type="entry name" value="PQQ_rpt_dom"/>
</dbReference>
<dbReference type="OrthoDB" id="3719747at2"/>
<reference evidence="3 4" key="1">
    <citation type="submission" date="2016-01" db="EMBL/GenBank/DDBJ databases">
        <title>Genome sequence of Oerskovia enterophila VJag, an agar and cellulose degrading bacterium.</title>
        <authorList>
            <person name="Poehlein A."/>
            <person name="Jag V."/>
            <person name="Bengelsdorf F."/>
            <person name="Duerre P."/>
            <person name="Daniel R."/>
        </authorList>
    </citation>
    <scope>NUCLEOTIDE SEQUENCE [LARGE SCALE GENOMIC DNA]</scope>
    <source>
        <strain evidence="3 4">VJag</strain>
    </source>
</reference>
<dbReference type="RefSeq" id="WP_157516283.1">
    <property type="nucleotide sequence ID" value="NZ_LRIE01000030.1"/>
</dbReference>
<dbReference type="Proteomes" id="UP000076447">
    <property type="component" value="Unassembled WGS sequence"/>
</dbReference>
<protein>
    <submittedName>
        <fullName evidence="3">PQQ enzyme repeat protein</fullName>
    </submittedName>
</protein>
<dbReference type="SUPFAM" id="SSF50998">
    <property type="entry name" value="Quinoprotein alcohol dehydrogenase-like"/>
    <property type="match status" value="1"/>
</dbReference>
<evidence type="ECO:0000313" key="4">
    <source>
        <dbReference type="Proteomes" id="UP000076447"/>
    </source>
</evidence>
<dbReference type="InterPro" id="IPR015943">
    <property type="entry name" value="WD40/YVTN_repeat-like_dom_sf"/>
</dbReference>
<dbReference type="Pfam" id="PF13360">
    <property type="entry name" value="PQQ_2"/>
    <property type="match status" value="1"/>
</dbReference>
<comment type="caution">
    <text evidence="3">The sequence shown here is derived from an EMBL/GenBank/DDBJ whole genome shotgun (WGS) entry which is preliminary data.</text>
</comment>
<feature type="region of interest" description="Disordered" evidence="1">
    <location>
        <begin position="30"/>
        <end position="86"/>
    </location>
</feature>
<dbReference type="EMBL" id="LRIE01000030">
    <property type="protein sequence ID" value="KZM37059.1"/>
    <property type="molecule type" value="Genomic_DNA"/>
</dbReference>
<accession>A0A163T3G4</accession>
<organism evidence="3 4">
    <name type="scientific">Oerskovia enterophila</name>
    <dbReference type="NCBI Taxonomy" id="43678"/>
    <lineage>
        <taxon>Bacteria</taxon>
        <taxon>Bacillati</taxon>
        <taxon>Actinomycetota</taxon>
        <taxon>Actinomycetes</taxon>
        <taxon>Micrococcales</taxon>
        <taxon>Cellulomonadaceae</taxon>
        <taxon>Oerskovia</taxon>
    </lineage>
</organism>
<name>A0A163T3G4_9CELL</name>
<dbReference type="AlphaFoldDB" id="A0A163T3G4"/>
<feature type="compositionally biased region" description="Low complexity" evidence="1">
    <location>
        <begin position="30"/>
        <end position="62"/>
    </location>
</feature>
<proteinExistence type="predicted"/>
<dbReference type="Gene3D" id="2.130.10.10">
    <property type="entry name" value="YVTN repeat-like/Quinoprotein amine dehydrogenase"/>
    <property type="match status" value="2"/>
</dbReference>
<evidence type="ECO:0000256" key="1">
    <source>
        <dbReference type="SAM" id="MobiDB-lite"/>
    </source>
</evidence>
<sequence length="545" mass="55925">MPRRRQSAASRAVPFEVVEDLDDGLASPEASVGAAAAGGSAPAGHVGDGARAAGSVGSAAGDGADGTQGRLGEAPSGAGDTSSGSRTVRWKPWAAVAGVLALVVGGLAIGGEIEERRTAARLVTSVGGVLPFTGPPQELWSFDLNNHLWMPFGGLLLSQVDEGGLTAVDVLTGKEVWQATVGPDAYCGRPSIWQTLAEETGPLLCLSGTADAQVVSVLDTEGQVTGSRNLGPVVEGASYAVGPGSTVVRVRRDGPVGPPVGPRELYDESGDATFVDVPGGRAVVVTLEDAVSGDVLWENEVPFVAPDEAWECQDLGDATKIALDRVSSMTTGYVVTVDGCGISAAFDADGTRLDDVTSQDDLVEPLTATTVSRFDQTTQHTTVLDRTGTSLWEVTGPLLRPSATDGTGEDTVLVDTLSGLAAFRPDGTELWDASTYASRLFVHTSAVLVVDDGANGLTALDPTTGRTVWTVPGEDSVYPFGAATDGSQAIVLAHDDDGSARSVGYDLATGEVLWTGASSPNVGLLGYHGALLQLQLSENRVSRVG</sequence>
<feature type="domain" description="Pyrrolo-quinoline quinone repeat" evidence="2">
    <location>
        <begin position="383"/>
        <end position="517"/>
    </location>
</feature>
<dbReference type="PATRIC" id="fig|43678.3.peg.242"/>
<gene>
    <name evidence="3" type="ORF">OJAG_02290</name>
</gene>
<evidence type="ECO:0000259" key="2">
    <source>
        <dbReference type="Pfam" id="PF13360"/>
    </source>
</evidence>
<evidence type="ECO:0000313" key="3">
    <source>
        <dbReference type="EMBL" id="KZM37059.1"/>
    </source>
</evidence>